<proteinExistence type="predicted"/>
<sequence length="178" mass="20291">MVKIGFCLKGAVEVLIGQALMNDDDDLSEKKAKKFFELLEKNGGTVFLSPLTKPSKKKRWNKEDDIPLTKNVIALRDHLRMVEDEARANLTQQMNLSAYKKLNETVLAQVIIFNKRCEGEASRLTLDTYKKASTNAINEDIYSTLSPLEKELSKILTRTEIRGKRGRKVAVFLTERMK</sequence>
<keyword evidence="2" id="KW-1185">Reference proteome</keyword>
<reference evidence="1 2" key="1">
    <citation type="submission" date="2023-09" db="EMBL/GenBank/DDBJ databases">
        <authorList>
            <person name="Wang M."/>
        </authorList>
    </citation>
    <scope>NUCLEOTIDE SEQUENCE [LARGE SCALE GENOMIC DNA]</scope>
    <source>
        <strain evidence="1">GT-2023</strain>
        <tissue evidence="1">Liver</tissue>
    </source>
</reference>
<name>A0ABR3NJ58_9TELE</name>
<dbReference type="Proteomes" id="UP001558613">
    <property type="component" value="Unassembled WGS sequence"/>
</dbReference>
<protein>
    <submittedName>
        <fullName evidence="1">Uncharacterized protein</fullName>
    </submittedName>
</protein>
<dbReference type="EMBL" id="JAYMGO010000003">
    <property type="protein sequence ID" value="KAL1277004.1"/>
    <property type="molecule type" value="Genomic_DNA"/>
</dbReference>
<dbReference type="PANTHER" id="PTHR33480">
    <property type="entry name" value="SET DOMAIN-CONTAINING PROTEIN-RELATED"/>
    <property type="match status" value="1"/>
</dbReference>
<gene>
    <name evidence="1" type="ORF">QQF64_023677</name>
</gene>
<organism evidence="1 2">
    <name type="scientific">Cirrhinus molitorella</name>
    <name type="common">mud carp</name>
    <dbReference type="NCBI Taxonomy" id="172907"/>
    <lineage>
        <taxon>Eukaryota</taxon>
        <taxon>Metazoa</taxon>
        <taxon>Chordata</taxon>
        <taxon>Craniata</taxon>
        <taxon>Vertebrata</taxon>
        <taxon>Euteleostomi</taxon>
        <taxon>Actinopterygii</taxon>
        <taxon>Neopterygii</taxon>
        <taxon>Teleostei</taxon>
        <taxon>Ostariophysi</taxon>
        <taxon>Cypriniformes</taxon>
        <taxon>Cyprinidae</taxon>
        <taxon>Labeoninae</taxon>
        <taxon>Labeonini</taxon>
        <taxon>Cirrhinus</taxon>
    </lineage>
</organism>
<comment type="caution">
    <text evidence="1">The sequence shown here is derived from an EMBL/GenBank/DDBJ whole genome shotgun (WGS) entry which is preliminary data.</text>
</comment>
<feature type="non-terminal residue" evidence="1">
    <location>
        <position position="178"/>
    </location>
</feature>
<dbReference type="PANTHER" id="PTHR33480:SF5">
    <property type="entry name" value="SI:DKEY-51D8.9"/>
    <property type="match status" value="1"/>
</dbReference>
<accession>A0ABR3NJ58</accession>
<evidence type="ECO:0000313" key="1">
    <source>
        <dbReference type="EMBL" id="KAL1277004.1"/>
    </source>
</evidence>
<evidence type="ECO:0000313" key="2">
    <source>
        <dbReference type="Proteomes" id="UP001558613"/>
    </source>
</evidence>